<dbReference type="AlphaFoldDB" id="M2U8J7"/>
<dbReference type="EMBL" id="KB445571">
    <property type="protein sequence ID" value="EMD94859.1"/>
    <property type="molecule type" value="Genomic_DNA"/>
</dbReference>
<feature type="region of interest" description="Disordered" evidence="1">
    <location>
        <begin position="1"/>
        <end position="49"/>
    </location>
</feature>
<evidence type="ECO:0000313" key="3">
    <source>
        <dbReference type="Proteomes" id="UP000016936"/>
    </source>
</evidence>
<dbReference type="Proteomes" id="UP000016936">
    <property type="component" value="Unassembled WGS sequence"/>
</dbReference>
<evidence type="ECO:0000256" key="1">
    <source>
        <dbReference type="SAM" id="MobiDB-lite"/>
    </source>
</evidence>
<name>M2U8J7_COCH5</name>
<accession>M2U8J7</accession>
<protein>
    <submittedName>
        <fullName evidence="2">Uncharacterized protein</fullName>
    </submittedName>
</protein>
<gene>
    <name evidence="2" type="ORF">COCHEDRAFT_1191647</name>
</gene>
<reference evidence="2 3" key="1">
    <citation type="journal article" date="2012" name="PLoS Pathog.">
        <title>Diverse lifestyles and strategies of plant pathogenesis encoded in the genomes of eighteen Dothideomycetes fungi.</title>
        <authorList>
            <person name="Ohm R.A."/>
            <person name="Feau N."/>
            <person name="Henrissat B."/>
            <person name="Schoch C.L."/>
            <person name="Horwitz B.A."/>
            <person name="Barry K.W."/>
            <person name="Condon B.J."/>
            <person name="Copeland A.C."/>
            <person name="Dhillon B."/>
            <person name="Glaser F."/>
            <person name="Hesse C.N."/>
            <person name="Kosti I."/>
            <person name="LaButti K."/>
            <person name="Lindquist E.A."/>
            <person name="Lucas S."/>
            <person name="Salamov A.A."/>
            <person name="Bradshaw R.E."/>
            <person name="Ciuffetti L."/>
            <person name="Hamelin R.C."/>
            <person name="Kema G.H.J."/>
            <person name="Lawrence C."/>
            <person name="Scott J.A."/>
            <person name="Spatafora J.W."/>
            <person name="Turgeon B.G."/>
            <person name="de Wit P.J.G.M."/>
            <person name="Zhong S."/>
            <person name="Goodwin S.B."/>
            <person name="Grigoriev I.V."/>
        </authorList>
    </citation>
    <scope>NUCLEOTIDE SEQUENCE [LARGE SCALE GENOMIC DNA]</scope>
    <source>
        <strain evidence="3">C5 / ATCC 48332 / race O</strain>
    </source>
</reference>
<feature type="region of interest" description="Disordered" evidence="1">
    <location>
        <begin position="67"/>
        <end position="159"/>
    </location>
</feature>
<feature type="region of interest" description="Disordered" evidence="1">
    <location>
        <begin position="334"/>
        <end position="412"/>
    </location>
</feature>
<dbReference type="HOGENOM" id="CLU_033833_0_0_1"/>
<dbReference type="OrthoDB" id="3690573at2759"/>
<sequence length="412" mass="45863">MVSTRRSTANAKRLIAGTKKPKVAKPASDTIHVKEPRRKKAKTAVEIPKSSSIPLSTVFSISDHDIDHPSPITLHPSTATTTNTAETKNLSPNPPHQPLSSALRKLTPKPFASMSGSCHDPIVVNEGSSPPRPTICEPKRKNRDEKTSESHRFIGNRRKDLYSHGARRSGLTNAPFNKSTRNNHQSHDIYRRMNTRTVSAPHSNLNAFPVHGPFDVPFLMQHALPTQTFAYQQIRPSFPVSYAPYHQFPPPMIPNLVITPQSEETLRRKVVEYVRDFPKTSVQSNVNPHHLIEHTLLLTSLLQIYPHSKNQQGLCEDIRTMLALQSHNMTAWLGSESQNMPRQKESSSGNSYINTQPKPLPSVSLNEEDREVRRAFSASAGMWQDGTENGVADVFGTRSTSSPVASPRAKPN</sequence>
<evidence type="ECO:0000313" key="2">
    <source>
        <dbReference type="EMBL" id="EMD94859.1"/>
    </source>
</evidence>
<feature type="compositionally biased region" description="Low complexity" evidence="1">
    <location>
        <begin position="78"/>
        <end position="87"/>
    </location>
</feature>
<organism evidence="2 3">
    <name type="scientific">Cochliobolus heterostrophus (strain C5 / ATCC 48332 / race O)</name>
    <name type="common">Southern corn leaf blight fungus</name>
    <name type="synonym">Bipolaris maydis</name>
    <dbReference type="NCBI Taxonomy" id="701091"/>
    <lineage>
        <taxon>Eukaryota</taxon>
        <taxon>Fungi</taxon>
        <taxon>Dikarya</taxon>
        <taxon>Ascomycota</taxon>
        <taxon>Pezizomycotina</taxon>
        <taxon>Dothideomycetes</taxon>
        <taxon>Pleosporomycetidae</taxon>
        <taxon>Pleosporales</taxon>
        <taxon>Pleosporineae</taxon>
        <taxon>Pleosporaceae</taxon>
        <taxon>Bipolaris</taxon>
    </lineage>
</organism>
<feature type="compositionally biased region" description="Polar residues" evidence="1">
    <location>
        <begin position="334"/>
        <end position="357"/>
    </location>
</feature>
<feature type="compositionally biased region" description="Polar residues" evidence="1">
    <location>
        <begin position="1"/>
        <end position="10"/>
    </location>
</feature>
<proteinExistence type="predicted"/>
<keyword evidence="3" id="KW-1185">Reference proteome</keyword>
<feature type="compositionally biased region" description="Basic and acidic residues" evidence="1">
    <location>
        <begin position="137"/>
        <end position="159"/>
    </location>
</feature>
<dbReference type="OMA" id="HQSHDIY"/>
<reference evidence="3" key="2">
    <citation type="journal article" date="2013" name="PLoS Genet.">
        <title>Comparative genome structure, secondary metabolite, and effector coding capacity across Cochliobolus pathogens.</title>
        <authorList>
            <person name="Condon B.J."/>
            <person name="Leng Y."/>
            <person name="Wu D."/>
            <person name="Bushley K.E."/>
            <person name="Ohm R.A."/>
            <person name="Otillar R."/>
            <person name="Martin J."/>
            <person name="Schackwitz W."/>
            <person name="Grimwood J."/>
            <person name="MohdZainudin N."/>
            <person name="Xue C."/>
            <person name="Wang R."/>
            <person name="Manning V.A."/>
            <person name="Dhillon B."/>
            <person name="Tu Z.J."/>
            <person name="Steffenson B.J."/>
            <person name="Salamov A."/>
            <person name="Sun H."/>
            <person name="Lowry S."/>
            <person name="LaButti K."/>
            <person name="Han J."/>
            <person name="Copeland A."/>
            <person name="Lindquist E."/>
            <person name="Barry K."/>
            <person name="Schmutz J."/>
            <person name="Baker S.E."/>
            <person name="Ciuffetti L.M."/>
            <person name="Grigoriev I.V."/>
            <person name="Zhong S."/>
            <person name="Turgeon B.G."/>
        </authorList>
    </citation>
    <scope>NUCLEOTIDE SEQUENCE [LARGE SCALE GENOMIC DNA]</scope>
    <source>
        <strain evidence="3">C5 / ATCC 48332 / race O</strain>
    </source>
</reference>